<feature type="compositionally biased region" description="Acidic residues" evidence="1">
    <location>
        <begin position="260"/>
        <end position="274"/>
    </location>
</feature>
<feature type="compositionally biased region" description="Polar residues" evidence="1">
    <location>
        <begin position="176"/>
        <end position="192"/>
    </location>
</feature>
<dbReference type="PANTHER" id="PTHR48258">
    <property type="entry name" value="DUF4218 DOMAIN-CONTAINING PROTEIN-RELATED"/>
    <property type="match status" value="1"/>
</dbReference>
<feature type="non-terminal residue" evidence="3">
    <location>
        <position position="1"/>
    </location>
</feature>
<feature type="compositionally biased region" description="Basic and acidic residues" evidence="1">
    <location>
        <begin position="240"/>
        <end position="259"/>
    </location>
</feature>
<gene>
    <name evidence="3" type="ORF">L195_g045816</name>
</gene>
<proteinExistence type="predicted"/>
<reference evidence="3 4" key="1">
    <citation type="journal article" date="2014" name="Am. J. Bot.">
        <title>Genome assembly and annotation for red clover (Trifolium pratense; Fabaceae).</title>
        <authorList>
            <person name="Istvanek J."/>
            <person name="Jaros M."/>
            <person name="Krenek A."/>
            <person name="Repkova J."/>
        </authorList>
    </citation>
    <scope>NUCLEOTIDE SEQUENCE [LARGE SCALE GENOMIC DNA]</scope>
    <source>
        <strain evidence="4">cv. Tatra</strain>
        <tissue evidence="3">Young leaves</tissue>
    </source>
</reference>
<dbReference type="AlphaFoldDB" id="A0A2K3MG01"/>
<feature type="region of interest" description="Disordered" evidence="1">
    <location>
        <begin position="110"/>
        <end position="143"/>
    </location>
</feature>
<dbReference type="InterPro" id="IPR025312">
    <property type="entry name" value="DUF4216"/>
</dbReference>
<feature type="region of interest" description="Disordered" evidence="1">
    <location>
        <begin position="157"/>
        <end position="209"/>
    </location>
</feature>
<evidence type="ECO:0000259" key="2">
    <source>
        <dbReference type="Pfam" id="PF13952"/>
    </source>
</evidence>
<feature type="region of interest" description="Disordered" evidence="1">
    <location>
        <begin position="240"/>
        <end position="294"/>
    </location>
</feature>
<name>A0A2K3MG01_TRIPR</name>
<organism evidence="3 4">
    <name type="scientific">Trifolium pratense</name>
    <name type="common">Red clover</name>
    <dbReference type="NCBI Taxonomy" id="57577"/>
    <lineage>
        <taxon>Eukaryota</taxon>
        <taxon>Viridiplantae</taxon>
        <taxon>Streptophyta</taxon>
        <taxon>Embryophyta</taxon>
        <taxon>Tracheophyta</taxon>
        <taxon>Spermatophyta</taxon>
        <taxon>Magnoliopsida</taxon>
        <taxon>eudicotyledons</taxon>
        <taxon>Gunneridae</taxon>
        <taxon>Pentapetalae</taxon>
        <taxon>rosids</taxon>
        <taxon>fabids</taxon>
        <taxon>Fabales</taxon>
        <taxon>Fabaceae</taxon>
        <taxon>Papilionoideae</taxon>
        <taxon>50 kb inversion clade</taxon>
        <taxon>NPAAA clade</taxon>
        <taxon>Hologalegina</taxon>
        <taxon>IRL clade</taxon>
        <taxon>Trifolieae</taxon>
        <taxon>Trifolium</taxon>
    </lineage>
</organism>
<dbReference type="Proteomes" id="UP000236291">
    <property type="component" value="Unassembled WGS sequence"/>
</dbReference>
<evidence type="ECO:0000256" key="1">
    <source>
        <dbReference type="SAM" id="MobiDB-lite"/>
    </source>
</evidence>
<comment type="caution">
    <text evidence="3">The sequence shown here is derived from an EMBL/GenBank/DDBJ whole genome shotgun (WGS) entry which is preliminary data.</text>
</comment>
<dbReference type="PANTHER" id="PTHR48258:SF11">
    <property type="entry name" value="TDCA1-ORF2 PROTEIN"/>
    <property type="match status" value="1"/>
</dbReference>
<feature type="compositionally biased region" description="Low complexity" evidence="1">
    <location>
        <begin position="160"/>
        <end position="172"/>
    </location>
</feature>
<evidence type="ECO:0000313" key="3">
    <source>
        <dbReference type="EMBL" id="PNX89694.1"/>
    </source>
</evidence>
<dbReference type="Pfam" id="PF13952">
    <property type="entry name" value="DUF4216"/>
    <property type="match status" value="1"/>
</dbReference>
<reference evidence="3 4" key="2">
    <citation type="journal article" date="2017" name="Front. Plant Sci.">
        <title>Gene Classification and Mining of Molecular Markers Useful in Red Clover (Trifolium pratense) Breeding.</title>
        <authorList>
            <person name="Istvanek J."/>
            <person name="Dluhosova J."/>
            <person name="Dluhos P."/>
            <person name="Patkova L."/>
            <person name="Nedelnik J."/>
            <person name="Repkova J."/>
        </authorList>
    </citation>
    <scope>NUCLEOTIDE SEQUENCE [LARGE SCALE GENOMIC DNA]</scope>
    <source>
        <strain evidence="4">cv. Tatra</strain>
        <tissue evidence="3">Young leaves</tissue>
    </source>
</reference>
<dbReference type="EMBL" id="ASHM01060602">
    <property type="protein sequence ID" value="PNX89694.1"/>
    <property type="molecule type" value="Genomic_DNA"/>
</dbReference>
<feature type="domain" description="DUF4216" evidence="2">
    <location>
        <begin position="2"/>
        <end position="59"/>
    </location>
</feature>
<accession>A0A2K3MG01</accession>
<evidence type="ECO:0000313" key="4">
    <source>
        <dbReference type="Proteomes" id="UP000236291"/>
    </source>
</evidence>
<sequence length="294" mass="32777">DKITLFHCEWFDPTKNSGTRVQKQYNIVDIKMNKRYRQYDPFILAQKARQVYYVAYPEMCRDLRGWCAAITTKPRGHVEIDNVDDEIPYQSNEMSQIVPITVVEQLRGRGRDTHGKKPIKKNHLQKAGCGIQGKPPISKKHSQVIPPGSLAIANNRMRQQKAPSAAQKAPTAIQKGPSTVQKAQPSQAATSVQAPPSQAATPVQTPPPIQTTAAEASRFIPTPGLTLPHQFEQGPLQHTTHDMETDCHHQDDEQEHEGGDQQEDEEGDIEEDGEKDNHEKDACGKFIIRPIGTG</sequence>
<protein>
    <recommendedName>
        <fullName evidence="2">DUF4216 domain-containing protein</fullName>
    </recommendedName>
</protein>
<dbReference type="STRING" id="57577.A0A2K3MG01"/>
<feature type="compositionally biased region" description="Low complexity" evidence="1">
    <location>
        <begin position="193"/>
        <end position="203"/>
    </location>
</feature>